<comment type="caution">
    <text evidence="6">The sequence shown here is derived from an EMBL/GenBank/DDBJ whole genome shotgun (WGS) entry which is preliminary data.</text>
</comment>
<keyword evidence="1" id="KW-0963">Cytoplasm</keyword>
<evidence type="ECO:0000256" key="1">
    <source>
        <dbReference type="ARBA" id="ARBA00022490"/>
    </source>
</evidence>
<reference evidence="6" key="1">
    <citation type="submission" date="2021-03" db="EMBL/GenBank/DDBJ databases">
        <title>Genome sequencing and assembly of Tianweitania sediminis.</title>
        <authorList>
            <person name="Chhetri G."/>
        </authorList>
    </citation>
    <scope>NUCLEOTIDE SEQUENCE</scope>
    <source>
        <strain evidence="6">Z8</strain>
    </source>
</reference>
<organism evidence="6 7">
    <name type="scientific">Tianweitania sediminis</name>
    <dbReference type="NCBI Taxonomy" id="1502156"/>
    <lineage>
        <taxon>Bacteria</taxon>
        <taxon>Pseudomonadati</taxon>
        <taxon>Pseudomonadota</taxon>
        <taxon>Alphaproteobacteria</taxon>
        <taxon>Hyphomicrobiales</taxon>
        <taxon>Phyllobacteriaceae</taxon>
        <taxon>Tianweitania</taxon>
    </lineage>
</organism>
<dbReference type="GO" id="GO:0005737">
    <property type="term" value="C:cytoplasm"/>
    <property type="evidence" value="ECO:0007669"/>
    <property type="project" value="InterPro"/>
</dbReference>
<dbReference type="NCBIfam" id="NF002386">
    <property type="entry name" value="PRK01402.1"/>
    <property type="match status" value="1"/>
</dbReference>
<dbReference type="InterPro" id="IPR000397">
    <property type="entry name" value="Heat_shock_Hsp33"/>
</dbReference>
<dbReference type="InterPro" id="IPR016154">
    <property type="entry name" value="Heat_shock_Hsp33_C"/>
</dbReference>
<dbReference type="PANTHER" id="PTHR30111:SF1">
    <property type="entry name" value="33 KDA CHAPERONIN"/>
    <property type="match status" value="1"/>
</dbReference>
<dbReference type="GO" id="GO:0042026">
    <property type="term" value="P:protein refolding"/>
    <property type="evidence" value="ECO:0007669"/>
    <property type="project" value="TreeGrafter"/>
</dbReference>
<dbReference type="Gene3D" id="1.10.287.480">
    <property type="entry name" value="helix hairpin bin"/>
    <property type="match status" value="1"/>
</dbReference>
<dbReference type="CDD" id="cd00498">
    <property type="entry name" value="Hsp33"/>
    <property type="match status" value="1"/>
</dbReference>
<dbReference type="Gene3D" id="3.55.30.10">
    <property type="entry name" value="Hsp33 domain"/>
    <property type="match status" value="1"/>
</dbReference>
<dbReference type="RefSeq" id="WP_209336721.1">
    <property type="nucleotide sequence ID" value="NZ_JAGIYY010000008.1"/>
</dbReference>
<dbReference type="InterPro" id="IPR016153">
    <property type="entry name" value="Heat_shock_Hsp33_N"/>
</dbReference>
<dbReference type="Gene3D" id="3.90.1280.10">
    <property type="entry name" value="HSP33 redox switch-like"/>
    <property type="match status" value="1"/>
</dbReference>
<sequence>MLLRKESQLADRIPRLGEFDVAGDDHVVPFEVAPLDVRGRTVQLGPMIDSILARHDYPEVVSRLLAEAIVLTVLIGTSLKFEGKFILQTRTDGPVDLIVADFASPSSVRGYARFDDERLAAATAENTTSTAELLGSGVLALTIDQGMHMQRYQGIVQLENTSFEDVARIYFRQSEQIPTEVRLAVAKQIIPGDGGAEERWRAGGMLAQFLPQAPERLRVRDLPGGDGDTETEIAEGPEDNAWLELVALMETIEPDELFDPTVGAERLLFRLFNEHGVRVFESVEVRDDCSCSSDKIRGILEGFSAEEILESTEPDGRIHVSCEFCSTRYDFDPAEFVAKN</sequence>
<evidence type="ECO:0000313" key="6">
    <source>
        <dbReference type="EMBL" id="MBP0440578.1"/>
    </source>
</evidence>
<dbReference type="GO" id="GO:0051082">
    <property type="term" value="F:unfolded protein binding"/>
    <property type="evidence" value="ECO:0007669"/>
    <property type="project" value="InterPro"/>
</dbReference>
<dbReference type="SUPFAM" id="SSF64397">
    <property type="entry name" value="Hsp33 domain"/>
    <property type="match status" value="1"/>
</dbReference>
<evidence type="ECO:0000256" key="2">
    <source>
        <dbReference type="ARBA" id="ARBA00022833"/>
    </source>
</evidence>
<evidence type="ECO:0000256" key="3">
    <source>
        <dbReference type="ARBA" id="ARBA00023157"/>
    </source>
</evidence>
<protein>
    <submittedName>
        <fullName evidence="6">Hsp33 family molecular chaperone</fullName>
    </submittedName>
</protein>
<dbReference type="SUPFAM" id="SSF118352">
    <property type="entry name" value="HSP33 redox switch-like"/>
    <property type="match status" value="1"/>
</dbReference>
<keyword evidence="5" id="KW-0676">Redox-active center</keyword>
<dbReference type="GO" id="GO:0044183">
    <property type="term" value="F:protein folding chaperone"/>
    <property type="evidence" value="ECO:0007669"/>
    <property type="project" value="TreeGrafter"/>
</dbReference>
<keyword evidence="7" id="KW-1185">Reference proteome</keyword>
<name>A0A8J7R3Y5_9HYPH</name>
<dbReference type="InterPro" id="IPR023212">
    <property type="entry name" value="Hsp33_helix_hairpin_bin_dom_sf"/>
</dbReference>
<gene>
    <name evidence="6" type="ORF">J5Y06_18160</name>
</gene>
<proteinExistence type="predicted"/>
<dbReference type="Pfam" id="PF01430">
    <property type="entry name" value="HSP33"/>
    <property type="match status" value="1"/>
</dbReference>
<evidence type="ECO:0000313" key="7">
    <source>
        <dbReference type="Proteomes" id="UP000666240"/>
    </source>
</evidence>
<keyword evidence="3" id="KW-1015">Disulfide bond</keyword>
<dbReference type="PANTHER" id="PTHR30111">
    <property type="entry name" value="33 KDA CHAPERONIN"/>
    <property type="match status" value="1"/>
</dbReference>
<dbReference type="EMBL" id="JAGIYY010000008">
    <property type="protein sequence ID" value="MBP0440578.1"/>
    <property type="molecule type" value="Genomic_DNA"/>
</dbReference>
<dbReference type="AlphaFoldDB" id="A0A8J7R3Y5"/>
<keyword evidence="4" id="KW-0143">Chaperone</keyword>
<keyword evidence="2" id="KW-0862">Zinc</keyword>
<accession>A0A8J7R3Y5</accession>
<evidence type="ECO:0000256" key="4">
    <source>
        <dbReference type="ARBA" id="ARBA00023186"/>
    </source>
</evidence>
<dbReference type="Proteomes" id="UP000666240">
    <property type="component" value="Unassembled WGS sequence"/>
</dbReference>
<evidence type="ECO:0000256" key="5">
    <source>
        <dbReference type="ARBA" id="ARBA00023284"/>
    </source>
</evidence>
<dbReference type="PIRSF" id="PIRSF005261">
    <property type="entry name" value="Heat_shock_Hsp33"/>
    <property type="match status" value="1"/>
</dbReference>